<gene>
    <name evidence="2" type="ORF">LSH36_574g00012</name>
</gene>
<keyword evidence="3" id="KW-1185">Reference proteome</keyword>
<evidence type="ECO:0000313" key="3">
    <source>
        <dbReference type="Proteomes" id="UP001208570"/>
    </source>
</evidence>
<protein>
    <submittedName>
        <fullName evidence="2">Uncharacterized protein</fullName>
    </submittedName>
</protein>
<reference evidence="2" key="1">
    <citation type="journal article" date="2023" name="Mol. Biol. Evol.">
        <title>Third-Generation Sequencing Reveals the Adaptive Role of the Epigenome in Three Deep-Sea Polychaetes.</title>
        <authorList>
            <person name="Perez M."/>
            <person name="Aroh O."/>
            <person name="Sun Y."/>
            <person name="Lan Y."/>
            <person name="Juniper S.K."/>
            <person name="Young C.R."/>
            <person name="Angers B."/>
            <person name="Qian P.Y."/>
        </authorList>
    </citation>
    <scope>NUCLEOTIDE SEQUENCE</scope>
    <source>
        <strain evidence="2">P08H-3</strain>
    </source>
</reference>
<accession>A0AAD9MVI7</accession>
<feature type="chain" id="PRO_5042291864" evidence="1">
    <location>
        <begin position="23"/>
        <end position="38"/>
    </location>
</feature>
<feature type="signal peptide" evidence="1">
    <location>
        <begin position="1"/>
        <end position="22"/>
    </location>
</feature>
<keyword evidence="1" id="KW-0732">Signal</keyword>
<evidence type="ECO:0000313" key="2">
    <source>
        <dbReference type="EMBL" id="KAK2146995.1"/>
    </source>
</evidence>
<dbReference type="AlphaFoldDB" id="A0AAD9MVI7"/>
<dbReference type="EMBL" id="JAODUP010000574">
    <property type="protein sequence ID" value="KAK2146995.1"/>
    <property type="molecule type" value="Genomic_DNA"/>
</dbReference>
<sequence>MFRIMWQFGIVVMIALLPVVMLDSLPPTPEGIMTRSNI</sequence>
<proteinExistence type="predicted"/>
<evidence type="ECO:0000256" key="1">
    <source>
        <dbReference type="SAM" id="SignalP"/>
    </source>
</evidence>
<feature type="non-terminal residue" evidence="2">
    <location>
        <position position="38"/>
    </location>
</feature>
<name>A0AAD9MVI7_9ANNE</name>
<organism evidence="2 3">
    <name type="scientific">Paralvinella palmiformis</name>
    <dbReference type="NCBI Taxonomy" id="53620"/>
    <lineage>
        <taxon>Eukaryota</taxon>
        <taxon>Metazoa</taxon>
        <taxon>Spiralia</taxon>
        <taxon>Lophotrochozoa</taxon>
        <taxon>Annelida</taxon>
        <taxon>Polychaeta</taxon>
        <taxon>Sedentaria</taxon>
        <taxon>Canalipalpata</taxon>
        <taxon>Terebellida</taxon>
        <taxon>Terebelliformia</taxon>
        <taxon>Alvinellidae</taxon>
        <taxon>Paralvinella</taxon>
    </lineage>
</organism>
<comment type="caution">
    <text evidence="2">The sequence shown here is derived from an EMBL/GenBank/DDBJ whole genome shotgun (WGS) entry which is preliminary data.</text>
</comment>
<dbReference type="Proteomes" id="UP001208570">
    <property type="component" value="Unassembled WGS sequence"/>
</dbReference>